<feature type="region of interest" description="Disordered" evidence="1">
    <location>
        <begin position="221"/>
        <end position="246"/>
    </location>
</feature>
<evidence type="ECO:0000259" key="2">
    <source>
        <dbReference type="PROSITE" id="PS50800"/>
    </source>
</evidence>
<protein>
    <recommendedName>
        <fullName evidence="2">SAP domain-containing protein</fullName>
    </recommendedName>
</protein>
<accession>A0AAD7GI23</accession>
<dbReference type="Pfam" id="PF02037">
    <property type="entry name" value="SAP"/>
    <property type="match status" value="1"/>
</dbReference>
<dbReference type="Proteomes" id="UP001221757">
    <property type="component" value="Unassembled WGS sequence"/>
</dbReference>
<evidence type="ECO:0000313" key="3">
    <source>
        <dbReference type="EMBL" id="KAJ7691886.1"/>
    </source>
</evidence>
<feature type="region of interest" description="Disordered" evidence="1">
    <location>
        <begin position="147"/>
        <end position="166"/>
    </location>
</feature>
<keyword evidence="4" id="KW-1185">Reference proteome</keyword>
<feature type="compositionally biased region" description="Polar residues" evidence="1">
    <location>
        <begin position="235"/>
        <end position="244"/>
    </location>
</feature>
<organism evidence="3 4">
    <name type="scientific">Mycena rosella</name>
    <name type="common">Pink bonnet</name>
    <name type="synonym">Agaricus rosellus</name>
    <dbReference type="NCBI Taxonomy" id="1033263"/>
    <lineage>
        <taxon>Eukaryota</taxon>
        <taxon>Fungi</taxon>
        <taxon>Dikarya</taxon>
        <taxon>Basidiomycota</taxon>
        <taxon>Agaricomycotina</taxon>
        <taxon>Agaricomycetes</taxon>
        <taxon>Agaricomycetidae</taxon>
        <taxon>Agaricales</taxon>
        <taxon>Marasmiineae</taxon>
        <taxon>Mycenaceae</taxon>
        <taxon>Mycena</taxon>
    </lineage>
</organism>
<dbReference type="InterPro" id="IPR036361">
    <property type="entry name" value="SAP_dom_sf"/>
</dbReference>
<dbReference type="PROSITE" id="PS50800">
    <property type="entry name" value="SAP"/>
    <property type="match status" value="1"/>
</dbReference>
<sequence>MLVILIMHFGASTLQVDRIQEGRAGDELRVQHKGEAQRRGADEIGGRKKMVRLFRVGNCLFAGSLEKQIICPKEKRTPGGVSLRCVAARAINFQIPLVDDPPSPAYTLGFLICLLPVLNLCGPAAWGYLERAWSCFPYGGHNGGHSTHQQLRGGSGGAAGHAALPDKNWRRRGTYHTKEQLKEMCRDYGRAVSGNKTQLQARLQEYSEAFCNDPSNCNLLPVKRRSHKGPREGPETSQPKQSASRRAVIIDTERVTERSKDTRTSDQMKDLLIWADRTLASLPYKPPQPVPEAHTAQPVVPSQGVRYDQSLHDRMHTIENQLAAISSGPYQASAHSGWDTSAALTAHPIAPSDYIVFDPTTRSISYFPSYYDTDNIIFNNPSDGDWMPAADYHNLHIVQRSDGGYGTSPSLPSTHTVLPTAAASPFCPPAAPIPPASNSPTRSFTFGDHTTITITVDEVMKIAVSATSFAEDIDRLNQMWDDTSPYWKNDSVVKIDTHSIALIYWPDLFKKTGLWSAHKSNWTEWKVRVGCGSATITDVILLSSSSSVTDKEPQRSSGQHLLPATALKCLIPRCVPALREERKNADSELANRARLEYGEVFKLKFSYRCSRTNARVVMTKATSIAKEYKRLQSL</sequence>
<proteinExistence type="predicted"/>
<dbReference type="AlphaFoldDB" id="A0AAD7GI23"/>
<dbReference type="Gene3D" id="1.10.720.30">
    <property type="entry name" value="SAP domain"/>
    <property type="match status" value="1"/>
</dbReference>
<dbReference type="InterPro" id="IPR003034">
    <property type="entry name" value="SAP_dom"/>
</dbReference>
<evidence type="ECO:0000256" key="1">
    <source>
        <dbReference type="SAM" id="MobiDB-lite"/>
    </source>
</evidence>
<reference evidence="3" key="1">
    <citation type="submission" date="2023-03" db="EMBL/GenBank/DDBJ databases">
        <title>Massive genome expansion in bonnet fungi (Mycena s.s.) driven by repeated elements and novel gene families across ecological guilds.</title>
        <authorList>
            <consortium name="Lawrence Berkeley National Laboratory"/>
            <person name="Harder C.B."/>
            <person name="Miyauchi S."/>
            <person name="Viragh M."/>
            <person name="Kuo A."/>
            <person name="Thoen E."/>
            <person name="Andreopoulos B."/>
            <person name="Lu D."/>
            <person name="Skrede I."/>
            <person name="Drula E."/>
            <person name="Henrissat B."/>
            <person name="Morin E."/>
            <person name="Kohler A."/>
            <person name="Barry K."/>
            <person name="LaButti K."/>
            <person name="Morin E."/>
            <person name="Salamov A."/>
            <person name="Lipzen A."/>
            <person name="Mereny Z."/>
            <person name="Hegedus B."/>
            <person name="Baldrian P."/>
            <person name="Stursova M."/>
            <person name="Weitz H."/>
            <person name="Taylor A."/>
            <person name="Grigoriev I.V."/>
            <person name="Nagy L.G."/>
            <person name="Martin F."/>
            <person name="Kauserud H."/>
        </authorList>
    </citation>
    <scope>NUCLEOTIDE SEQUENCE</scope>
    <source>
        <strain evidence="3">CBHHK067</strain>
    </source>
</reference>
<gene>
    <name evidence="3" type="ORF">B0H17DRAFT_1179431</name>
</gene>
<comment type="caution">
    <text evidence="3">The sequence shown here is derived from an EMBL/GenBank/DDBJ whole genome shotgun (WGS) entry which is preliminary data.</text>
</comment>
<dbReference type="EMBL" id="JARKIE010000055">
    <property type="protein sequence ID" value="KAJ7691886.1"/>
    <property type="molecule type" value="Genomic_DNA"/>
</dbReference>
<feature type="domain" description="SAP" evidence="2">
    <location>
        <begin position="173"/>
        <end position="207"/>
    </location>
</feature>
<name>A0AAD7GI23_MYCRO</name>
<evidence type="ECO:0000313" key="4">
    <source>
        <dbReference type="Proteomes" id="UP001221757"/>
    </source>
</evidence>